<dbReference type="AlphaFoldDB" id="A0A6L2PAD2"/>
<sequence>MVDDGVATGKAMGEGTFGNDGETEDLYLLQKEYGDKAAAFAIPADMPGDRVSMVEPPVLAKKSDVLVRVMDIGSAHLMD</sequence>
<proteinExistence type="predicted"/>
<evidence type="ECO:0000313" key="1">
    <source>
        <dbReference type="EMBL" id="GEU94339.1"/>
    </source>
</evidence>
<organism evidence="1">
    <name type="scientific">Tanacetum cinerariifolium</name>
    <name type="common">Dalmatian daisy</name>
    <name type="synonym">Chrysanthemum cinerariifolium</name>
    <dbReference type="NCBI Taxonomy" id="118510"/>
    <lineage>
        <taxon>Eukaryota</taxon>
        <taxon>Viridiplantae</taxon>
        <taxon>Streptophyta</taxon>
        <taxon>Embryophyta</taxon>
        <taxon>Tracheophyta</taxon>
        <taxon>Spermatophyta</taxon>
        <taxon>Magnoliopsida</taxon>
        <taxon>eudicotyledons</taxon>
        <taxon>Gunneridae</taxon>
        <taxon>Pentapetalae</taxon>
        <taxon>asterids</taxon>
        <taxon>campanulids</taxon>
        <taxon>Asterales</taxon>
        <taxon>Asteraceae</taxon>
        <taxon>Asteroideae</taxon>
        <taxon>Anthemideae</taxon>
        <taxon>Anthemidinae</taxon>
        <taxon>Tanacetum</taxon>
    </lineage>
</organism>
<accession>A0A6L2PAD2</accession>
<protein>
    <submittedName>
        <fullName evidence="1">Uncharacterized protein</fullName>
    </submittedName>
</protein>
<dbReference type="EMBL" id="BKCJ010011051">
    <property type="protein sequence ID" value="GEU94339.1"/>
    <property type="molecule type" value="Genomic_DNA"/>
</dbReference>
<gene>
    <name evidence="1" type="ORF">Tci_066317</name>
</gene>
<comment type="caution">
    <text evidence="1">The sequence shown here is derived from an EMBL/GenBank/DDBJ whole genome shotgun (WGS) entry which is preliminary data.</text>
</comment>
<name>A0A6L2PAD2_TANCI</name>
<reference evidence="1" key="1">
    <citation type="journal article" date="2019" name="Sci. Rep.">
        <title>Draft genome of Tanacetum cinerariifolium, the natural source of mosquito coil.</title>
        <authorList>
            <person name="Yamashiro T."/>
            <person name="Shiraishi A."/>
            <person name="Satake H."/>
            <person name="Nakayama K."/>
        </authorList>
    </citation>
    <scope>NUCLEOTIDE SEQUENCE</scope>
</reference>